<evidence type="ECO:0000313" key="2">
    <source>
        <dbReference type="EMBL" id="MDD9205099.1"/>
    </source>
</evidence>
<accession>A0ABT5TSQ4</accession>
<keyword evidence="2" id="KW-0547">Nucleotide-binding</keyword>
<feature type="compositionally biased region" description="Basic and acidic residues" evidence="1">
    <location>
        <begin position="82"/>
        <end position="103"/>
    </location>
</feature>
<organism evidence="2 3">
    <name type="scientific">Georgenia halotolerans</name>
    <dbReference type="NCBI Taxonomy" id="3028317"/>
    <lineage>
        <taxon>Bacteria</taxon>
        <taxon>Bacillati</taxon>
        <taxon>Actinomycetota</taxon>
        <taxon>Actinomycetes</taxon>
        <taxon>Micrococcales</taxon>
        <taxon>Bogoriellaceae</taxon>
        <taxon>Georgenia</taxon>
    </lineage>
</organism>
<feature type="region of interest" description="Disordered" evidence="1">
    <location>
        <begin position="81"/>
        <end position="103"/>
    </location>
</feature>
<protein>
    <submittedName>
        <fullName evidence="2">ABC transporter ATP-binding protein</fullName>
    </submittedName>
</protein>
<evidence type="ECO:0000313" key="3">
    <source>
        <dbReference type="Proteomes" id="UP001165561"/>
    </source>
</evidence>
<comment type="caution">
    <text evidence="2">The sequence shown here is derived from an EMBL/GenBank/DDBJ whole genome shotgun (WGS) entry which is preliminary data.</text>
</comment>
<reference evidence="2" key="1">
    <citation type="submission" date="2023-02" db="EMBL/GenBank/DDBJ databases">
        <title>Georgenia sp.10Sc9-8, isolated from a soil sample collected from the Taklamakan desert.</title>
        <authorList>
            <person name="Liu S."/>
        </authorList>
    </citation>
    <scope>NUCLEOTIDE SEQUENCE</scope>
    <source>
        <strain evidence="2">10Sc9-8</strain>
    </source>
</reference>
<dbReference type="EMBL" id="JARACI010000262">
    <property type="protein sequence ID" value="MDD9205099.1"/>
    <property type="molecule type" value="Genomic_DNA"/>
</dbReference>
<proteinExistence type="predicted"/>
<gene>
    <name evidence="2" type="ORF">PU560_01300</name>
</gene>
<dbReference type="GO" id="GO:0005524">
    <property type="term" value="F:ATP binding"/>
    <property type="evidence" value="ECO:0007669"/>
    <property type="project" value="UniProtKB-KW"/>
</dbReference>
<evidence type="ECO:0000256" key="1">
    <source>
        <dbReference type="SAM" id="MobiDB-lite"/>
    </source>
</evidence>
<keyword evidence="2" id="KW-0067">ATP-binding</keyword>
<name>A0ABT5TSQ4_9MICO</name>
<dbReference type="Proteomes" id="UP001165561">
    <property type="component" value="Unassembled WGS sequence"/>
</dbReference>
<keyword evidence="3" id="KW-1185">Reference proteome</keyword>
<sequence length="103" mass="10714">VATETARITFADDDAVARLELSTLPALTAAPSRGRATWTLLSADLQATLTALLTAAARDGVHLTELEARSANLEQAFLAVASEHDPNGDPGPHDDARRPATAA</sequence>
<feature type="non-terminal residue" evidence="2">
    <location>
        <position position="1"/>
    </location>
</feature>